<dbReference type="InterPro" id="IPR016727">
    <property type="entry name" value="ATPase_V0-cplx_dsu"/>
</dbReference>
<evidence type="ECO:0000313" key="4">
    <source>
        <dbReference type="EMBL" id="CAG5097638.1"/>
    </source>
</evidence>
<evidence type="ECO:0000256" key="1">
    <source>
        <dbReference type="ARBA" id="ARBA00022448"/>
    </source>
</evidence>
<dbReference type="InterPro" id="IPR044911">
    <property type="entry name" value="V-type_ATPase_csu/dsu_dom_3"/>
</dbReference>
<dbReference type="EMBL" id="OU015569">
    <property type="protein sequence ID" value="CAG5097638.1"/>
    <property type="molecule type" value="Genomic_DNA"/>
</dbReference>
<dbReference type="PANTHER" id="PTHR11028">
    <property type="entry name" value="VACUOLAR ATP SYNTHASE SUBUNIT AC39"/>
    <property type="match status" value="1"/>
</dbReference>
<proteinExistence type="inferred from homology"/>
<dbReference type="Pfam" id="PF01992">
    <property type="entry name" value="vATP-synt_AC39"/>
    <property type="match status" value="1"/>
</dbReference>
<dbReference type="Gene3D" id="1.10.132.50">
    <property type="entry name" value="ATP synthase (C/AC39) subunit, domain 3"/>
    <property type="match status" value="1"/>
</dbReference>
<keyword evidence="3" id="KW-0375">Hydrogen ion transport</keyword>
<comment type="subunit">
    <text evidence="3">V-ATPase is a heteromultimeric enzyme made up of two complexes: the ATP-hydrolytic V1 complex and the proton translocation V0 complex.</text>
</comment>
<comment type="similarity">
    <text evidence="3">Belongs to the V-ATPase V0D/AC39 subunit family.</text>
</comment>
<evidence type="ECO:0000256" key="3">
    <source>
        <dbReference type="PIRNR" id="PIRNR018497"/>
    </source>
</evidence>
<dbReference type="InterPro" id="IPR002843">
    <property type="entry name" value="ATPase_V0-cplx_csu/dsu"/>
</dbReference>
<dbReference type="PIRSF" id="PIRSF018497">
    <property type="entry name" value="V-ATP_synth_D"/>
    <property type="match status" value="1"/>
</dbReference>
<accession>A0ABN7SJC8</accession>
<keyword evidence="1 3" id="KW-0813">Transport</keyword>
<dbReference type="SUPFAM" id="SSF103486">
    <property type="entry name" value="V-type ATP synthase subunit C"/>
    <property type="match status" value="1"/>
</dbReference>
<evidence type="ECO:0000313" key="5">
    <source>
        <dbReference type="Proteomes" id="UP001158576"/>
    </source>
</evidence>
<protein>
    <recommendedName>
        <fullName evidence="3">V-type proton ATPase subunit</fullName>
    </recommendedName>
</protein>
<dbReference type="InterPro" id="IPR036079">
    <property type="entry name" value="ATPase_csu/dsu_sf"/>
</dbReference>
<name>A0ABN7SJC8_OIKDI</name>
<keyword evidence="2 3" id="KW-0406">Ion transport</keyword>
<gene>
    <name evidence="4" type="ORF">OKIOD_LOCUS6722</name>
</gene>
<comment type="function">
    <text evidence="3">Subunit of the V0 complex of vacuolar(H+)-ATPase (V-ATPase), a multisubunit enzyme composed of a peripheral complex (V1) that hydrolyzes ATP and a membrane integral complex (V0) that translocates protons. V-ATPase is responsible for acidifying and maintaining the pH of intracellular compartments and in some cell types, is targeted to the plasma membrane, where it is responsible for acidifying the extracellular environment.</text>
</comment>
<organism evidence="4 5">
    <name type="scientific">Oikopleura dioica</name>
    <name type="common">Tunicate</name>
    <dbReference type="NCBI Taxonomy" id="34765"/>
    <lineage>
        <taxon>Eukaryota</taxon>
        <taxon>Metazoa</taxon>
        <taxon>Chordata</taxon>
        <taxon>Tunicata</taxon>
        <taxon>Appendicularia</taxon>
        <taxon>Copelata</taxon>
        <taxon>Oikopleuridae</taxon>
        <taxon>Oikopleura</taxon>
    </lineage>
</organism>
<dbReference type="Proteomes" id="UP001158576">
    <property type="component" value="Chromosome XSR"/>
</dbReference>
<sequence>MLLFNPQYGYLEGMVRGFKNGLLNQTEYQALTQCDSLEDLKIHLAGTSYGTFLNDEAAVVSSSLISARLRDKMVAEFEHMRNHSSGELSKFLDFISYQYMIDNVCLLINGTLNRRQLSELVPKCHPLGIFEQMEAVTIAQTPGELYNSILIDTPLSEFFNGFSEADLDEMNIEIIRNTLYKNWIEAFYKLCKDIGGCTEETMCPILEFEADRRAFLITINSFGTELTKDAREKLYPECGTLYPYGLSMLGKCDDFEQVRQVADTFPNYRSLFDGVGQGASDFTLEDKFFKHEVKINMLVFMRQFTFASFYSWIKLKEQECRNIVWISECIAQKHKAKINNYIPIH</sequence>
<keyword evidence="5" id="KW-1185">Reference proteome</keyword>
<reference evidence="4 5" key="1">
    <citation type="submission" date="2021-04" db="EMBL/GenBank/DDBJ databases">
        <authorList>
            <person name="Bliznina A."/>
        </authorList>
    </citation>
    <scope>NUCLEOTIDE SEQUENCE [LARGE SCALE GENOMIC DNA]</scope>
</reference>
<evidence type="ECO:0000256" key="2">
    <source>
        <dbReference type="ARBA" id="ARBA00023065"/>
    </source>
</evidence>